<dbReference type="InterPro" id="IPR028082">
    <property type="entry name" value="Peripla_BP_I"/>
</dbReference>
<reference evidence="6" key="1">
    <citation type="journal article" date="2019" name="Int. J. Syst. Evol. Microbiol.">
        <title>The Global Catalogue of Microorganisms (GCM) 10K type strain sequencing project: providing services to taxonomists for standard genome sequencing and annotation.</title>
        <authorList>
            <consortium name="The Broad Institute Genomics Platform"/>
            <consortium name="The Broad Institute Genome Sequencing Center for Infectious Disease"/>
            <person name="Wu L."/>
            <person name="Ma J."/>
        </authorList>
    </citation>
    <scope>NUCLEOTIDE SEQUENCE [LARGE SCALE GENOMIC DNA]</scope>
    <source>
        <strain evidence="6">CCM 7435</strain>
    </source>
</reference>
<accession>A0ABW4YVC6</accession>
<proteinExistence type="inferred from homology"/>
<organism evidence="5 6">
    <name type="scientific">Ancylobacter oerskovii</name>
    <dbReference type="NCBI Taxonomy" id="459519"/>
    <lineage>
        <taxon>Bacteria</taxon>
        <taxon>Pseudomonadati</taxon>
        <taxon>Pseudomonadota</taxon>
        <taxon>Alphaproteobacteria</taxon>
        <taxon>Hyphomicrobiales</taxon>
        <taxon>Xanthobacteraceae</taxon>
        <taxon>Ancylobacter</taxon>
    </lineage>
</organism>
<comment type="caution">
    <text evidence="5">The sequence shown here is derived from an EMBL/GenBank/DDBJ whole genome shotgun (WGS) entry which is preliminary data.</text>
</comment>
<dbReference type="Proteomes" id="UP001597299">
    <property type="component" value="Unassembled WGS sequence"/>
</dbReference>
<keyword evidence="6" id="KW-1185">Reference proteome</keyword>
<keyword evidence="3" id="KW-0813">Transport</keyword>
<evidence type="ECO:0000256" key="2">
    <source>
        <dbReference type="ARBA" id="ARBA00022729"/>
    </source>
</evidence>
<dbReference type="InterPro" id="IPR051010">
    <property type="entry name" value="BCAA_transport"/>
</dbReference>
<evidence type="ECO:0000256" key="3">
    <source>
        <dbReference type="ARBA" id="ARBA00022970"/>
    </source>
</evidence>
<dbReference type="Gene3D" id="3.40.50.2300">
    <property type="match status" value="2"/>
</dbReference>
<evidence type="ECO:0000313" key="6">
    <source>
        <dbReference type="Proteomes" id="UP001597299"/>
    </source>
</evidence>
<keyword evidence="2" id="KW-0732">Signal</keyword>
<protein>
    <submittedName>
        <fullName evidence="5">ABC transporter substrate-binding protein</fullName>
    </submittedName>
</protein>
<name>A0ABW4YVC6_9HYPH</name>
<feature type="domain" description="Leucine-binding protein" evidence="4">
    <location>
        <begin position="47"/>
        <end position="384"/>
    </location>
</feature>
<sequence length="419" mass="45191">MSKRHCDSTLLYKMAYPGDNETMMKHFLLGTTMLAATIFAGQAQENTVRIGVLNDQSSSFSAIGGTEVVRAVELAIEDHGAQAAGMRVELVIGDHQNKPEVGLAIAGEWLKRDRVDVIADMTNSAIAQPVNKLIGLQRKVGLFVSPLTDRPTEEDCNGHVVAWAYDADSTIRSTVKALLAHGQTSFFLLSPDTEAGTIQEDVVATAVAAHGGTVKGKQRVPLGTTDFSSQLAEAVASGAEIVIMNISGAELVDAMKQVQTAGLHDKGMKIAVTFMHQADVRSIGVGALQGVRFVVPWFWGKDEASRQWGRRMMAITGHAPGWIAAGTYSAVTNYLNAIDKAGTDDSVEVLAALDALNVSDFFINNGDLYPNGRMIHDMYLVEVKTPAEVTEKEDFLELVETVPAKEAFRPLSESDCKLR</sequence>
<keyword evidence="3" id="KW-0029">Amino-acid transport</keyword>
<dbReference type="PANTHER" id="PTHR30483:SF6">
    <property type="entry name" value="PERIPLASMIC BINDING PROTEIN OF ABC TRANSPORTER FOR NATURAL AMINO ACIDS"/>
    <property type="match status" value="1"/>
</dbReference>
<evidence type="ECO:0000313" key="5">
    <source>
        <dbReference type="EMBL" id="MFD2140228.1"/>
    </source>
</evidence>
<dbReference type="EMBL" id="JBHUHD010000001">
    <property type="protein sequence ID" value="MFD2140228.1"/>
    <property type="molecule type" value="Genomic_DNA"/>
</dbReference>
<dbReference type="InterPro" id="IPR028081">
    <property type="entry name" value="Leu-bd"/>
</dbReference>
<evidence type="ECO:0000256" key="1">
    <source>
        <dbReference type="ARBA" id="ARBA00010062"/>
    </source>
</evidence>
<dbReference type="RefSeq" id="WP_246548919.1">
    <property type="nucleotide sequence ID" value="NZ_JAHBGB010000033.1"/>
</dbReference>
<gene>
    <name evidence="5" type="ORF">ACFSNC_07465</name>
</gene>
<dbReference type="PANTHER" id="PTHR30483">
    <property type="entry name" value="LEUCINE-SPECIFIC-BINDING PROTEIN"/>
    <property type="match status" value="1"/>
</dbReference>
<dbReference type="Pfam" id="PF13458">
    <property type="entry name" value="Peripla_BP_6"/>
    <property type="match status" value="1"/>
</dbReference>
<dbReference type="SUPFAM" id="SSF53822">
    <property type="entry name" value="Periplasmic binding protein-like I"/>
    <property type="match status" value="1"/>
</dbReference>
<dbReference type="CDD" id="cd06327">
    <property type="entry name" value="PBP1_SBP-like"/>
    <property type="match status" value="1"/>
</dbReference>
<comment type="similarity">
    <text evidence="1">Belongs to the leucine-binding protein family.</text>
</comment>
<evidence type="ECO:0000259" key="4">
    <source>
        <dbReference type="Pfam" id="PF13458"/>
    </source>
</evidence>